<evidence type="ECO:0000313" key="3">
    <source>
        <dbReference type="EMBL" id="GGG18351.1"/>
    </source>
</evidence>
<keyword evidence="1" id="KW-1133">Transmembrane helix</keyword>
<dbReference type="InterPro" id="IPR007138">
    <property type="entry name" value="ABM_dom"/>
</dbReference>
<dbReference type="Gene3D" id="3.30.70.100">
    <property type="match status" value="1"/>
</dbReference>
<dbReference type="InterPro" id="IPR038762">
    <property type="entry name" value="ABM_predict"/>
</dbReference>
<protein>
    <submittedName>
        <fullName evidence="3">Antibiotic biosynthesis monooxygenase</fullName>
    </submittedName>
</protein>
<dbReference type="Proteomes" id="UP000654257">
    <property type="component" value="Unassembled WGS sequence"/>
</dbReference>
<evidence type="ECO:0000313" key="4">
    <source>
        <dbReference type="Proteomes" id="UP000654257"/>
    </source>
</evidence>
<evidence type="ECO:0000259" key="2">
    <source>
        <dbReference type="PROSITE" id="PS51725"/>
    </source>
</evidence>
<dbReference type="GO" id="GO:0004497">
    <property type="term" value="F:monooxygenase activity"/>
    <property type="evidence" value="ECO:0007669"/>
    <property type="project" value="UniProtKB-KW"/>
</dbReference>
<keyword evidence="3" id="KW-0560">Oxidoreductase</keyword>
<dbReference type="SUPFAM" id="SSF54909">
    <property type="entry name" value="Dimeric alpha+beta barrel"/>
    <property type="match status" value="1"/>
</dbReference>
<reference evidence="3" key="2">
    <citation type="submission" date="2020-09" db="EMBL/GenBank/DDBJ databases">
        <authorList>
            <person name="Sun Q."/>
            <person name="Sedlacek I."/>
        </authorList>
    </citation>
    <scope>NUCLEOTIDE SEQUENCE</scope>
    <source>
        <strain evidence="3">CCM 7905</strain>
    </source>
</reference>
<reference evidence="3" key="1">
    <citation type="journal article" date="2014" name="Int. J. Syst. Evol. Microbiol.">
        <title>Complete genome sequence of Corynebacterium casei LMG S-19264T (=DSM 44701T), isolated from a smear-ripened cheese.</title>
        <authorList>
            <consortium name="US DOE Joint Genome Institute (JGI-PGF)"/>
            <person name="Walter F."/>
            <person name="Albersmeier A."/>
            <person name="Kalinowski J."/>
            <person name="Ruckert C."/>
        </authorList>
    </citation>
    <scope>NUCLEOTIDE SEQUENCE</scope>
    <source>
        <strain evidence="3">CCM 7905</strain>
    </source>
</reference>
<sequence length="182" mass="20297">MTETSVTTSVVRRISDGREQEFVAWTDAGISIVRTFPGFLGGGWLRSSSDPSEYYVLYRFASDDTLDDWLASPLRKAWVARGEGVADDAATHRLTGIEGWFEPQSNLTNAVRVVGAPPPRWKQGITIWIAFFPLSLVLNFLVAPHIPNVVLRTLVLTLINTPLMVYVLLPFITARLAPWLAR</sequence>
<dbReference type="AlphaFoldDB" id="A0A917LFD0"/>
<comment type="caution">
    <text evidence="3">The sequence shown here is derived from an EMBL/GenBank/DDBJ whole genome shotgun (WGS) entry which is preliminary data.</text>
</comment>
<keyword evidence="1" id="KW-0812">Transmembrane</keyword>
<dbReference type="RefSeq" id="WP_188546229.1">
    <property type="nucleotide sequence ID" value="NZ_BMCU01000004.1"/>
</dbReference>
<feature type="domain" description="ABM" evidence="2">
    <location>
        <begin position="6"/>
        <end position="94"/>
    </location>
</feature>
<keyword evidence="3" id="KW-0503">Monooxygenase</keyword>
<dbReference type="InterPro" id="IPR011008">
    <property type="entry name" value="Dimeric_a/b-barrel"/>
</dbReference>
<keyword evidence="4" id="KW-1185">Reference proteome</keyword>
<dbReference type="PANTHER" id="PTHR40057:SF1">
    <property type="entry name" value="SLR1162 PROTEIN"/>
    <property type="match status" value="1"/>
</dbReference>
<evidence type="ECO:0000256" key="1">
    <source>
        <dbReference type="SAM" id="Phobius"/>
    </source>
</evidence>
<dbReference type="PANTHER" id="PTHR40057">
    <property type="entry name" value="SLR1162 PROTEIN"/>
    <property type="match status" value="1"/>
</dbReference>
<gene>
    <name evidence="3" type="ORF">GCM10007304_35410</name>
</gene>
<dbReference type="PROSITE" id="PS51725">
    <property type="entry name" value="ABM"/>
    <property type="match status" value="1"/>
</dbReference>
<keyword evidence="1" id="KW-0472">Membrane</keyword>
<proteinExistence type="predicted"/>
<organism evidence="3 4">
    <name type="scientific">Rhodococcoides trifolii</name>
    <dbReference type="NCBI Taxonomy" id="908250"/>
    <lineage>
        <taxon>Bacteria</taxon>
        <taxon>Bacillati</taxon>
        <taxon>Actinomycetota</taxon>
        <taxon>Actinomycetes</taxon>
        <taxon>Mycobacteriales</taxon>
        <taxon>Nocardiaceae</taxon>
        <taxon>Rhodococcoides</taxon>
    </lineage>
</organism>
<dbReference type="Pfam" id="PF03992">
    <property type="entry name" value="ABM"/>
    <property type="match status" value="1"/>
</dbReference>
<dbReference type="EMBL" id="BMCU01000004">
    <property type="protein sequence ID" value="GGG18351.1"/>
    <property type="molecule type" value="Genomic_DNA"/>
</dbReference>
<accession>A0A917LFD0</accession>
<feature type="transmembrane region" description="Helical" evidence="1">
    <location>
        <begin position="125"/>
        <end position="143"/>
    </location>
</feature>
<feature type="transmembrane region" description="Helical" evidence="1">
    <location>
        <begin position="149"/>
        <end position="172"/>
    </location>
</feature>
<name>A0A917LFD0_9NOCA</name>